<name>X0Z4F5_9ZZZZ</name>
<evidence type="ECO:0000313" key="1">
    <source>
        <dbReference type="EMBL" id="GAG55313.1"/>
    </source>
</evidence>
<reference evidence="1" key="1">
    <citation type="journal article" date="2014" name="Front. Microbiol.">
        <title>High frequency of phylogenetically diverse reductive dehalogenase-homologous genes in deep subseafloor sedimentary metagenomes.</title>
        <authorList>
            <person name="Kawai M."/>
            <person name="Futagami T."/>
            <person name="Toyoda A."/>
            <person name="Takaki Y."/>
            <person name="Nishi S."/>
            <person name="Hori S."/>
            <person name="Arai W."/>
            <person name="Tsubouchi T."/>
            <person name="Morono Y."/>
            <person name="Uchiyama I."/>
            <person name="Ito T."/>
            <person name="Fujiyama A."/>
            <person name="Inagaki F."/>
            <person name="Takami H."/>
        </authorList>
    </citation>
    <scope>NUCLEOTIDE SEQUENCE</scope>
    <source>
        <strain evidence="1">Expedition CK06-06</strain>
    </source>
</reference>
<gene>
    <name evidence="1" type="ORF">S01H4_11470</name>
</gene>
<protein>
    <submittedName>
        <fullName evidence="1">Uncharacterized protein</fullName>
    </submittedName>
</protein>
<dbReference type="AlphaFoldDB" id="X0Z4F5"/>
<sequence length="61" mass="7074">SILRKKSASIAYHFVREGVAKDEWRTTYLNTHLNPSDLMTKSLPGGEKRTRFTAYFLHYLG</sequence>
<feature type="non-terminal residue" evidence="1">
    <location>
        <position position="1"/>
    </location>
</feature>
<dbReference type="EMBL" id="BART01004643">
    <property type="protein sequence ID" value="GAG55313.1"/>
    <property type="molecule type" value="Genomic_DNA"/>
</dbReference>
<proteinExistence type="predicted"/>
<organism evidence="1">
    <name type="scientific">marine sediment metagenome</name>
    <dbReference type="NCBI Taxonomy" id="412755"/>
    <lineage>
        <taxon>unclassified sequences</taxon>
        <taxon>metagenomes</taxon>
        <taxon>ecological metagenomes</taxon>
    </lineage>
</organism>
<comment type="caution">
    <text evidence="1">The sequence shown here is derived from an EMBL/GenBank/DDBJ whole genome shotgun (WGS) entry which is preliminary data.</text>
</comment>
<accession>X0Z4F5</accession>